<keyword evidence="1" id="KW-0067">ATP-binding</keyword>
<feature type="compositionally biased region" description="Basic and acidic residues" evidence="2">
    <location>
        <begin position="284"/>
        <end position="294"/>
    </location>
</feature>
<dbReference type="SUPFAM" id="SSF56059">
    <property type="entry name" value="Glutathione synthetase ATP-binding domain-like"/>
    <property type="match status" value="1"/>
</dbReference>
<dbReference type="GO" id="GO:0046872">
    <property type="term" value="F:metal ion binding"/>
    <property type="evidence" value="ECO:0007669"/>
    <property type="project" value="InterPro"/>
</dbReference>
<reference evidence="5 6" key="2">
    <citation type="submission" date="2024-05" db="EMBL/GenBank/DDBJ databases">
        <authorList>
            <person name="Chen Y."/>
            <person name="Shah S."/>
            <person name="Dougan E. K."/>
            <person name="Thang M."/>
            <person name="Chan C."/>
        </authorList>
    </citation>
    <scope>NUCLEOTIDE SEQUENCE [LARGE SCALE GENOMIC DNA]</scope>
</reference>
<dbReference type="InterPro" id="IPR013815">
    <property type="entry name" value="ATP_grasp_subdomain_1"/>
</dbReference>
<feature type="domain" description="ATP-grasp" evidence="3">
    <location>
        <begin position="402"/>
        <end position="596"/>
    </location>
</feature>
<dbReference type="Gene3D" id="3.30.470.20">
    <property type="entry name" value="ATP-grasp fold, B domain"/>
    <property type="match status" value="1"/>
</dbReference>
<evidence type="ECO:0000313" key="4">
    <source>
        <dbReference type="EMBL" id="CAI3991043.1"/>
    </source>
</evidence>
<evidence type="ECO:0000256" key="2">
    <source>
        <dbReference type="SAM" id="MobiDB-lite"/>
    </source>
</evidence>
<dbReference type="AlphaFoldDB" id="A0A9P1CI16"/>
<name>A0A9P1CI16_9DINO</name>
<dbReference type="Gene3D" id="3.40.50.20">
    <property type="match status" value="1"/>
</dbReference>
<evidence type="ECO:0000313" key="6">
    <source>
        <dbReference type="Proteomes" id="UP001152797"/>
    </source>
</evidence>
<keyword evidence="1" id="KW-0547">Nucleotide-binding</keyword>
<evidence type="ECO:0000313" key="5">
    <source>
        <dbReference type="EMBL" id="CAL4778355.1"/>
    </source>
</evidence>
<dbReference type="OrthoDB" id="432907at2759"/>
<gene>
    <name evidence="4" type="ORF">C1SCF055_LOCUS17979</name>
</gene>
<evidence type="ECO:0000256" key="1">
    <source>
        <dbReference type="PROSITE-ProRule" id="PRU00409"/>
    </source>
</evidence>
<comment type="caution">
    <text evidence="4">The sequence shown here is derived from an EMBL/GenBank/DDBJ whole genome shotgun (WGS) entry which is preliminary data.</text>
</comment>
<proteinExistence type="predicted"/>
<organism evidence="4">
    <name type="scientific">Cladocopium goreaui</name>
    <dbReference type="NCBI Taxonomy" id="2562237"/>
    <lineage>
        <taxon>Eukaryota</taxon>
        <taxon>Sar</taxon>
        <taxon>Alveolata</taxon>
        <taxon>Dinophyceae</taxon>
        <taxon>Suessiales</taxon>
        <taxon>Symbiodiniaceae</taxon>
        <taxon>Cladocopium</taxon>
    </lineage>
</organism>
<reference evidence="4" key="1">
    <citation type="submission" date="2022-10" db="EMBL/GenBank/DDBJ databases">
        <authorList>
            <person name="Chen Y."/>
            <person name="Dougan E. K."/>
            <person name="Chan C."/>
            <person name="Rhodes N."/>
            <person name="Thang M."/>
        </authorList>
    </citation>
    <scope>NUCLEOTIDE SEQUENCE</scope>
</reference>
<feature type="region of interest" description="Disordered" evidence="2">
    <location>
        <begin position="274"/>
        <end position="326"/>
    </location>
</feature>
<sequence>MVLDPLAAELLILGQRHFPDDEHRLNLLSEQGQVLHAEVYEKPEPDAFFGANHFENMSQVRGNWLNAGNAQVLINHKILFEKIKSNNLLEKYDLFVFSRSDLLHLLPLPPAESLLRCIGRGDILTQAGHEFGGVNYNLAIMGRQAAESYLCAPFDTVVSSSLPNRQKTYNIELFWRVILGQRSLRNLRMPVTCFITAETVQDRTSWRKIQYNQENDVIFKYQSQMEEAFQNQAVWKQRPEWVVLRPPLGLQVTEAHGQARRLFGLHLAAVVPDRSVGNRHKEPKKIEGTTKAEEAEGVVGGAELAEEHSGAQGEGAEKTASSTTDTEKVRFHCVPRKGWDRYFRGMRCEARNIINWKGRGDPPEPPQKGCWLLPTSDEAAVAVAQQQAALNALGWRLVSSSPEVIMNLGNKVRLQDYAKARGLLEHLPKRYSSAEDAEYPCILKQAYGEFGKECCIVSCADEVFKVALHGLGSRWVLQELVRGCFEVSTTVLVDKGNILDEISICYQYDSDAYVWPRCRRITKSLHSVPGKHLKVFQQFLAEYSGICNFNYKVRETGELSIFELNTRIGGDLAVDAPRDRAGALFEKLDSHWRIARCHAEKSARRYSQGSPGWHSLFNSLLASMFGPKPEDPSDLSPPDELAQVRNRLACNVGSDFPCIAWCSGAV</sequence>
<dbReference type="EMBL" id="CAMXCT010001546">
    <property type="protein sequence ID" value="CAI3991043.1"/>
    <property type="molecule type" value="Genomic_DNA"/>
</dbReference>
<dbReference type="Proteomes" id="UP001152797">
    <property type="component" value="Unassembled WGS sequence"/>
</dbReference>
<protein>
    <recommendedName>
        <fullName evidence="3">ATP-grasp domain-containing protein</fullName>
    </recommendedName>
</protein>
<dbReference type="PROSITE" id="PS50975">
    <property type="entry name" value="ATP_GRASP"/>
    <property type="match status" value="1"/>
</dbReference>
<dbReference type="GO" id="GO:0005524">
    <property type="term" value="F:ATP binding"/>
    <property type="evidence" value="ECO:0007669"/>
    <property type="project" value="UniProtKB-UniRule"/>
</dbReference>
<dbReference type="EMBL" id="CAMXCT030001546">
    <property type="protein sequence ID" value="CAL4778355.1"/>
    <property type="molecule type" value="Genomic_DNA"/>
</dbReference>
<keyword evidence="6" id="KW-1185">Reference proteome</keyword>
<dbReference type="EMBL" id="CAMXCT020001546">
    <property type="protein sequence ID" value="CAL1144418.1"/>
    <property type="molecule type" value="Genomic_DNA"/>
</dbReference>
<dbReference type="InterPro" id="IPR011761">
    <property type="entry name" value="ATP-grasp"/>
</dbReference>
<evidence type="ECO:0000259" key="3">
    <source>
        <dbReference type="PROSITE" id="PS50975"/>
    </source>
</evidence>
<dbReference type="Gene3D" id="3.30.1490.20">
    <property type="entry name" value="ATP-grasp fold, A domain"/>
    <property type="match status" value="1"/>
</dbReference>
<accession>A0A9P1CI16</accession>